<dbReference type="EMBL" id="KB870811">
    <property type="protein sequence ID" value="EOA17768.1"/>
    <property type="molecule type" value="Genomic_DNA"/>
</dbReference>
<evidence type="ECO:0000313" key="2">
    <source>
        <dbReference type="EMBL" id="EOA17768.1"/>
    </source>
</evidence>
<evidence type="ECO:0000256" key="1">
    <source>
        <dbReference type="SAM" id="MobiDB-lite"/>
    </source>
</evidence>
<sequence length="77" mass="8310">MRPPPAPPPESLSLPTPPDPPDPQDRSSSDDSHAQPLILLHTTSPNRVRSSDVPSPPLLFFVGTLLRCPLPCVVRVV</sequence>
<evidence type="ECO:0000313" key="3">
    <source>
        <dbReference type="Proteomes" id="UP000029121"/>
    </source>
</evidence>
<keyword evidence="3" id="KW-1185">Reference proteome</keyword>
<proteinExistence type="predicted"/>
<gene>
    <name evidence="2" type="ORF">CARUB_v10006157mg</name>
</gene>
<protein>
    <submittedName>
        <fullName evidence="2">Uncharacterized protein</fullName>
    </submittedName>
</protein>
<dbReference type="Proteomes" id="UP000029121">
    <property type="component" value="Unassembled WGS sequence"/>
</dbReference>
<name>R0H2N2_9BRAS</name>
<feature type="compositionally biased region" description="Pro residues" evidence="1">
    <location>
        <begin position="1"/>
        <end position="21"/>
    </location>
</feature>
<accession>R0H2N2</accession>
<reference evidence="3" key="1">
    <citation type="journal article" date="2013" name="Nat. Genet.">
        <title>The Capsella rubella genome and the genomic consequences of rapid mating system evolution.</title>
        <authorList>
            <person name="Slotte T."/>
            <person name="Hazzouri K.M."/>
            <person name="Agren J.A."/>
            <person name="Koenig D."/>
            <person name="Maumus F."/>
            <person name="Guo Y.L."/>
            <person name="Steige K."/>
            <person name="Platts A.E."/>
            <person name="Escobar J.S."/>
            <person name="Newman L.K."/>
            <person name="Wang W."/>
            <person name="Mandakova T."/>
            <person name="Vello E."/>
            <person name="Smith L.M."/>
            <person name="Henz S.R."/>
            <person name="Steffen J."/>
            <person name="Takuno S."/>
            <person name="Brandvain Y."/>
            <person name="Coop G."/>
            <person name="Andolfatto P."/>
            <person name="Hu T.T."/>
            <person name="Blanchette M."/>
            <person name="Clark R.M."/>
            <person name="Quesneville H."/>
            <person name="Nordborg M."/>
            <person name="Gaut B.S."/>
            <person name="Lysak M.A."/>
            <person name="Jenkins J."/>
            <person name="Grimwood J."/>
            <person name="Chapman J."/>
            <person name="Prochnik S."/>
            <person name="Shu S."/>
            <person name="Rokhsar D."/>
            <person name="Schmutz J."/>
            <person name="Weigel D."/>
            <person name="Wright S.I."/>
        </authorList>
    </citation>
    <scope>NUCLEOTIDE SEQUENCE [LARGE SCALE GENOMIC DNA]</scope>
    <source>
        <strain evidence="3">cv. Monte Gargano</strain>
    </source>
</reference>
<feature type="region of interest" description="Disordered" evidence="1">
    <location>
        <begin position="1"/>
        <end position="52"/>
    </location>
</feature>
<feature type="compositionally biased region" description="Basic and acidic residues" evidence="1">
    <location>
        <begin position="23"/>
        <end position="33"/>
    </location>
</feature>
<dbReference type="AlphaFoldDB" id="R0H2N2"/>
<organism evidence="2 3">
    <name type="scientific">Capsella rubella</name>
    <dbReference type="NCBI Taxonomy" id="81985"/>
    <lineage>
        <taxon>Eukaryota</taxon>
        <taxon>Viridiplantae</taxon>
        <taxon>Streptophyta</taxon>
        <taxon>Embryophyta</taxon>
        <taxon>Tracheophyta</taxon>
        <taxon>Spermatophyta</taxon>
        <taxon>Magnoliopsida</taxon>
        <taxon>eudicotyledons</taxon>
        <taxon>Gunneridae</taxon>
        <taxon>Pentapetalae</taxon>
        <taxon>rosids</taxon>
        <taxon>malvids</taxon>
        <taxon>Brassicales</taxon>
        <taxon>Brassicaceae</taxon>
        <taxon>Camelineae</taxon>
        <taxon>Capsella</taxon>
    </lineage>
</organism>